<feature type="compositionally biased region" description="Polar residues" evidence="1">
    <location>
        <begin position="223"/>
        <end position="232"/>
    </location>
</feature>
<reference evidence="2 3" key="1">
    <citation type="submission" date="2024-08" db="EMBL/GenBank/DDBJ databases">
        <authorList>
            <person name="Cucini C."/>
            <person name="Frati F."/>
        </authorList>
    </citation>
    <scope>NUCLEOTIDE SEQUENCE [LARGE SCALE GENOMIC DNA]</scope>
</reference>
<evidence type="ECO:0000313" key="2">
    <source>
        <dbReference type="EMBL" id="CAL8111328.1"/>
    </source>
</evidence>
<organism evidence="2 3">
    <name type="scientific">Orchesella dallaii</name>
    <dbReference type="NCBI Taxonomy" id="48710"/>
    <lineage>
        <taxon>Eukaryota</taxon>
        <taxon>Metazoa</taxon>
        <taxon>Ecdysozoa</taxon>
        <taxon>Arthropoda</taxon>
        <taxon>Hexapoda</taxon>
        <taxon>Collembola</taxon>
        <taxon>Entomobryomorpha</taxon>
        <taxon>Entomobryoidea</taxon>
        <taxon>Orchesellidae</taxon>
        <taxon>Orchesellinae</taxon>
        <taxon>Orchesella</taxon>
    </lineage>
</organism>
<feature type="region of interest" description="Disordered" evidence="1">
    <location>
        <begin position="50"/>
        <end position="79"/>
    </location>
</feature>
<name>A0ABP1QUH8_9HEXA</name>
<accession>A0ABP1QUH8</accession>
<protein>
    <submittedName>
        <fullName evidence="2">Uncharacterized protein</fullName>
    </submittedName>
</protein>
<sequence length="338" mass="37957">MVISSTSSWIQPAQAVVNTESGEWKFFPPRNRGTLPRALTFQDYPGCRSAETSTATAEKKPRLDIPNNNERLNKTDYEDTDLSTYSEDADRSYLYASMNSSKCDIDDPPDEYESFDNEHSEHSINKDDDPSVDCEIVVMSTPTEECIMRHKRTSIQPVISPSIPSTPSDSDSVCYSPILPNEDTSSLSLRELVDLCTRRMEEAKLSRVVPTTATDDEEDKQGNQKSITSQLDIKTENDDESKNEETSDISADTDEVNNCSISHDDIDDSQSPTRSTGISNSLKLIAIDIQLLLEELNLLDENSNSKSDYEDWICIPTQEMEALLINCYTKTVEFVLLE</sequence>
<feature type="region of interest" description="Disordered" evidence="1">
    <location>
        <begin position="206"/>
        <end position="276"/>
    </location>
</feature>
<feature type="compositionally biased region" description="Acidic residues" evidence="1">
    <location>
        <begin position="106"/>
        <end position="115"/>
    </location>
</feature>
<evidence type="ECO:0000313" key="3">
    <source>
        <dbReference type="Proteomes" id="UP001642540"/>
    </source>
</evidence>
<evidence type="ECO:0000256" key="1">
    <source>
        <dbReference type="SAM" id="MobiDB-lite"/>
    </source>
</evidence>
<dbReference type="EMBL" id="CAXLJM020000046">
    <property type="protein sequence ID" value="CAL8111328.1"/>
    <property type="molecule type" value="Genomic_DNA"/>
</dbReference>
<proteinExistence type="predicted"/>
<dbReference type="Proteomes" id="UP001642540">
    <property type="component" value="Unassembled WGS sequence"/>
</dbReference>
<gene>
    <name evidence="2" type="ORF">ODALV1_LOCUS14937</name>
</gene>
<feature type="region of interest" description="Disordered" evidence="1">
    <location>
        <begin position="100"/>
        <end position="130"/>
    </location>
</feature>
<comment type="caution">
    <text evidence="2">The sequence shown here is derived from an EMBL/GenBank/DDBJ whole genome shotgun (WGS) entry which is preliminary data.</text>
</comment>
<feature type="compositionally biased region" description="Basic and acidic residues" evidence="1">
    <location>
        <begin position="116"/>
        <end position="129"/>
    </location>
</feature>
<keyword evidence="3" id="KW-1185">Reference proteome</keyword>